<dbReference type="Pfam" id="PF00106">
    <property type="entry name" value="adh_short"/>
    <property type="match status" value="1"/>
</dbReference>
<dbReference type="Gene3D" id="3.40.50.720">
    <property type="entry name" value="NAD(P)-binding Rossmann-like Domain"/>
    <property type="match status" value="1"/>
</dbReference>
<dbReference type="GO" id="GO:0006666">
    <property type="term" value="P:3-keto-sphinganine metabolic process"/>
    <property type="evidence" value="ECO:0007669"/>
    <property type="project" value="TreeGrafter"/>
</dbReference>
<comment type="caution">
    <text evidence="3">The sequence shown here is derived from an EMBL/GenBank/DDBJ whole genome shotgun (WGS) entry which is preliminary data.</text>
</comment>
<dbReference type="InterPro" id="IPR002347">
    <property type="entry name" value="SDR_fam"/>
</dbReference>
<dbReference type="InterPro" id="IPR036291">
    <property type="entry name" value="NAD(P)-bd_dom_sf"/>
</dbReference>
<gene>
    <name evidence="3" type="ORF">TRFO_16872</name>
</gene>
<dbReference type="EMBL" id="MLAK01000548">
    <property type="protein sequence ID" value="OHT13116.1"/>
    <property type="molecule type" value="Genomic_DNA"/>
</dbReference>
<dbReference type="PANTHER" id="PTHR43550:SF3">
    <property type="entry name" value="3-KETODIHYDROSPHINGOSINE REDUCTASE"/>
    <property type="match status" value="1"/>
</dbReference>
<dbReference type="PROSITE" id="PS00061">
    <property type="entry name" value="ADH_SHORT"/>
    <property type="match status" value="1"/>
</dbReference>
<dbReference type="SMART" id="SM00822">
    <property type="entry name" value="PKS_KR"/>
    <property type="match status" value="1"/>
</dbReference>
<evidence type="ECO:0000313" key="4">
    <source>
        <dbReference type="Proteomes" id="UP000179807"/>
    </source>
</evidence>
<keyword evidence="4" id="KW-1185">Reference proteome</keyword>
<evidence type="ECO:0000259" key="2">
    <source>
        <dbReference type="SMART" id="SM00822"/>
    </source>
</evidence>
<sequence length="319" mass="35124">MNLIIEIYIAIAILALLVFLYRQLPFRKTPMKGKNVVITGGSSGVGLAVAQECLNRGALNVVLIARGKEGLEKAKALLNIPSPKQMIYTIPADVSNWDSLKSAFETIKEKIHTIDYLFANAGFAKPGLLQDTSSDDFQKQIEVDFLGAAYSARLAFPLLAKNSHVTFSGSICSVFTFAGYASYGSAKYALKALAETLRNELKSSETFIHMGILSTVDTPGLKRENEVKPEVCAAIEGTANIFSPETIAKKLLQGIDRNDYYITMEFLSWIMLEIGFGIAPTSNIFMQLVFAPFIPLIRYGALFYVDFLARKPLPKPKID</sequence>
<dbReference type="InterPro" id="IPR020904">
    <property type="entry name" value="Sc_DH/Rdtase_CS"/>
</dbReference>
<evidence type="ECO:0000313" key="3">
    <source>
        <dbReference type="EMBL" id="OHT13116.1"/>
    </source>
</evidence>
<feature type="transmembrane region" description="Helical" evidence="1">
    <location>
        <begin position="260"/>
        <end position="278"/>
    </location>
</feature>
<feature type="domain" description="Ketoreductase" evidence="2">
    <location>
        <begin position="34"/>
        <end position="219"/>
    </location>
</feature>
<keyword evidence="1" id="KW-0472">Membrane</keyword>
<accession>A0A1J4KTM4</accession>
<dbReference type="Proteomes" id="UP000179807">
    <property type="component" value="Unassembled WGS sequence"/>
</dbReference>
<dbReference type="GO" id="GO:0030148">
    <property type="term" value="P:sphingolipid biosynthetic process"/>
    <property type="evidence" value="ECO:0007669"/>
    <property type="project" value="TreeGrafter"/>
</dbReference>
<keyword evidence="1" id="KW-0812">Transmembrane</keyword>
<keyword evidence="1" id="KW-1133">Transmembrane helix</keyword>
<dbReference type="GO" id="GO:0047560">
    <property type="term" value="F:3-dehydrosphinganine reductase activity"/>
    <property type="evidence" value="ECO:0007669"/>
    <property type="project" value="TreeGrafter"/>
</dbReference>
<dbReference type="PANTHER" id="PTHR43550">
    <property type="entry name" value="3-KETODIHYDROSPHINGOSINE REDUCTASE"/>
    <property type="match status" value="1"/>
</dbReference>
<dbReference type="InterPro" id="IPR057326">
    <property type="entry name" value="KR_dom"/>
</dbReference>
<reference evidence="3" key="1">
    <citation type="submission" date="2016-10" db="EMBL/GenBank/DDBJ databases">
        <authorList>
            <person name="Benchimol M."/>
            <person name="Almeida L.G."/>
            <person name="Vasconcelos A.T."/>
            <person name="Perreira-Neves A."/>
            <person name="Rosa I.A."/>
            <person name="Tasca T."/>
            <person name="Bogo M.R."/>
            <person name="de Souza W."/>
        </authorList>
    </citation>
    <scope>NUCLEOTIDE SEQUENCE [LARGE SCALE GENOMIC DNA]</scope>
    <source>
        <strain evidence="3">K</strain>
    </source>
</reference>
<feature type="transmembrane region" description="Helical" evidence="1">
    <location>
        <begin position="6"/>
        <end position="24"/>
    </location>
</feature>
<dbReference type="GeneID" id="94833952"/>
<name>A0A1J4KTM4_9EUKA</name>
<evidence type="ECO:0000256" key="1">
    <source>
        <dbReference type="SAM" id="Phobius"/>
    </source>
</evidence>
<dbReference type="OrthoDB" id="10267115at2759"/>
<dbReference type="VEuPathDB" id="TrichDB:TRFO_16872"/>
<proteinExistence type="predicted"/>
<feature type="transmembrane region" description="Helical" evidence="1">
    <location>
        <begin position="284"/>
        <end position="305"/>
    </location>
</feature>
<dbReference type="RefSeq" id="XP_068366252.1">
    <property type="nucleotide sequence ID" value="XM_068499248.1"/>
</dbReference>
<dbReference type="PRINTS" id="PR00081">
    <property type="entry name" value="GDHRDH"/>
</dbReference>
<organism evidence="3 4">
    <name type="scientific">Tritrichomonas foetus</name>
    <dbReference type="NCBI Taxonomy" id="1144522"/>
    <lineage>
        <taxon>Eukaryota</taxon>
        <taxon>Metamonada</taxon>
        <taxon>Parabasalia</taxon>
        <taxon>Tritrichomonadida</taxon>
        <taxon>Tritrichomonadidae</taxon>
        <taxon>Tritrichomonas</taxon>
    </lineage>
</organism>
<dbReference type="AlphaFoldDB" id="A0A1J4KTM4"/>
<dbReference type="GO" id="GO:0005789">
    <property type="term" value="C:endoplasmic reticulum membrane"/>
    <property type="evidence" value="ECO:0007669"/>
    <property type="project" value="TreeGrafter"/>
</dbReference>
<protein>
    <submittedName>
        <fullName evidence="3">Oxidoreductase, short chain dehydrogenase/reductase family protein</fullName>
    </submittedName>
</protein>
<dbReference type="SUPFAM" id="SSF51735">
    <property type="entry name" value="NAD(P)-binding Rossmann-fold domains"/>
    <property type="match status" value="1"/>
</dbReference>